<comment type="caution">
    <text evidence="1">The sequence shown here is derived from an EMBL/GenBank/DDBJ whole genome shotgun (WGS) entry which is preliminary data.</text>
</comment>
<proteinExistence type="predicted"/>
<reference evidence="1 2" key="1">
    <citation type="submission" date="2019-12" db="EMBL/GenBank/DDBJ databases">
        <title>Spirosoma sp. HMF4905 genome sequencing and assembly.</title>
        <authorList>
            <person name="Kang H."/>
            <person name="Cha I."/>
            <person name="Kim H."/>
            <person name="Joh K."/>
        </authorList>
    </citation>
    <scope>NUCLEOTIDE SEQUENCE [LARGE SCALE GENOMIC DNA]</scope>
    <source>
        <strain evidence="1 2">HMF4905</strain>
    </source>
</reference>
<name>A0A7K1S592_9BACT</name>
<dbReference type="AlphaFoldDB" id="A0A7K1S592"/>
<gene>
    <name evidence="1" type="ORF">GO755_03025</name>
</gene>
<organism evidence="1 2">
    <name type="scientific">Spirosoma arboris</name>
    <dbReference type="NCBI Taxonomy" id="2682092"/>
    <lineage>
        <taxon>Bacteria</taxon>
        <taxon>Pseudomonadati</taxon>
        <taxon>Bacteroidota</taxon>
        <taxon>Cytophagia</taxon>
        <taxon>Cytophagales</taxon>
        <taxon>Cytophagaceae</taxon>
        <taxon>Spirosoma</taxon>
    </lineage>
</organism>
<dbReference type="InterPro" id="IPR035948">
    <property type="entry name" value="YwqG-like_sf"/>
</dbReference>
<protein>
    <submittedName>
        <fullName evidence="1">DUF1963 domain-containing protein</fullName>
    </submittedName>
</protein>
<sequence length="208" mass="23541">MKVGGFRPTDNPLASWIGKVLVASAEESWPHTNGKPMLPLCQINLDEFAFKPELVNDIALITVFITSGELPLDGDENGTSWCLRAYKTTDDLVPLSQLKVPSPIKPMQMIPEVIEQDFPHWEDCPIPVPARFEDNYSELFPNAEGIKFGGWPTLIQGEISWTSAIEPQFAFQVDSVEKARWQWGDNGVAYFGRSEKKTDQWTFSWQSY</sequence>
<dbReference type="Pfam" id="PF09234">
    <property type="entry name" value="DUF1963"/>
    <property type="match status" value="1"/>
</dbReference>
<evidence type="ECO:0000313" key="1">
    <source>
        <dbReference type="EMBL" id="MVM28992.1"/>
    </source>
</evidence>
<dbReference type="PANTHER" id="PTHR36436">
    <property type="entry name" value="SLL5081 PROTEIN"/>
    <property type="match status" value="1"/>
</dbReference>
<dbReference type="EMBL" id="WPIN01000001">
    <property type="protein sequence ID" value="MVM28992.1"/>
    <property type="molecule type" value="Genomic_DNA"/>
</dbReference>
<dbReference type="InterPro" id="IPR015315">
    <property type="entry name" value="DUF1963"/>
</dbReference>
<dbReference type="Proteomes" id="UP000436006">
    <property type="component" value="Unassembled WGS sequence"/>
</dbReference>
<dbReference type="Gene3D" id="2.30.320.10">
    <property type="entry name" value="YwqG-like"/>
    <property type="match status" value="1"/>
</dbReference>
<keyword evidence="2" id="KW-1185">Reference proteome</keyword>
<accession>A0A7K1S592</accession>
<evidence type="ECO:0000313" key="2">
    <source>
        <dbReference type="Proteomes" id="UP000436006"/>
    </source>
</evidence>
<dbReference type="SUPFAM" id="SSF103032">
    <property type="entry name" value="Hypothetical protein YwqG"/>
    <property type="match status" value="1"/>
</dbReference>
<dbReference type="PANTHER" id="PTHR36436:SF6">
    <property type="entry name" value="SLL5081 PROTEIN"/>
    <property type="match status" value="1"/>
</dbReference>